<protein>
    <submittedName>
        <fullName evidence="1">Uncharacterized protein</fullName>
    </submittedName>
</protein>
<reference evidence="1 2" key="1">
    <citation type="submission" date="2016-08" db="EMBL/GenBank/DDBJ databases">
        <title>A novel genetic cassette of butanologenic Thermoanaerobacterium thermosaccharolyticum that directly convert cellulose to butanol.</title>
        <authorList>
            <person name="Li T."/>
            <person name="He J."/>
        </authorList>
    </citation>
    <scope>NUCLEOTIDE SEQUENCE [LARGE SCALE GENOMIC DNA]</scope>
    <source>
        <strain evidence="1 2">TG57</strain>
    </source>
</reference>
<evidence type="ECO:0000313" key="1">
    <source>
        <dbReference type="EMBL" id="AST58832.1"/>
    </source>
</evidence>
<name>A0A223I280_THETR</name>
<gene>
    <name evidence="1" type="ORF">Thert_03055</name>
</gene>
<organism evidence="1 2">
    <name type="scientific">Thermoanaerobacterium thermosaccharolyticum</name>
    <name type="common">Clostridium thermosaccharolyticum</name>
    <dbReference type="NCBI Taxonomy" id="1517"/>
    <lineage>
        <taxon>Bacteria</taxon>
        <taxon>Bacillati</taxon>
        <taxon>Bacillota</taxon>
        <taxon>Clostridia</taxon>
        <taxon>Thermoanaerobacterales</taxon>
        <taxon>Thermoanaerobacteraceae</taxon>
        <taxon>Thermoanaerobacterium</taxon>
    </lineage>
</organism>
<accession>A0A223I280</accession>
<dbReference type="Proteomes" id="UP000214975">
    <property type="component" value="Chromosome"/>
</dbReference>
<proteinExistence type="predicted"/>
<dbReference type="EMBL" id="CP016893">
    <property type="protein sequence ID" value="AST58832.1"/>
    <property type="molecule type" value="Genomic_DNA"/>
</dbReference>
<evidence type="ECO:0000313" key="2">
    <source>
        <dbReference type="Proteomes" id="UP000214975"/>
    </source>
</evidence>
<dbReference type="AlphaFoldDB" id="A0A223I280"/>
<sequence length="45" mass="5077">MLSAIVELLEVNSDVFLCQGAEPLTIQGCWVVAHNRKNILIDEFF</sequence>